<dbReference type="RefSeq" id="WP_185069972.1">
    <property type="nucleotide sequence ID" value="NZ_JACHMB010000001.1"/>
</dbReference>
<comment type="caution">
    <text evidence="1">The sequence shown here is derived from an EMBL/GenBank/DDBJ whole genome shotgun (WGS) entry which is preliminary data.</text>
</comment>
<dbReference type="Proteomes" id="UP000579153">
    <property type="component" value="Unassembled WGS sequence"/>
</dbReference>
<sequence>MVAASPAPLSAGRREVPWRWVAEVAERLTARRVLGPGVAFGGLALIALDFEVPGPLAPTTP</sequence>
<organism evidence="1 2">
    <name type="scientific">Nonomuraea jabiensis</name>
    <dbReference type="NCBI Taxonomy" id="882448"/>
    <lineage>
        <taxon>Bacteria</taxon>
        <taxon>Bacillati</taxon>
        <taxon>Actinomycetota</taxon>
        <taxon>Actinomycetes</taxon>
        <taxon>Streptosporangiales</taxon>
        <taxon>Streptosporangiaceae</taxon>
        <taxon>Nonomuraea</taxon>
    </lineage>
</organism>
<protein>
    <submittedName>
        <fullName evidence="1">Uncharacterized protein</fullName>
    </submittedName>
</protein>
<name>A0A7W9LAB8_9ACTN</name>
<proteinExistence type="predicted"/>
<keyword evidence="2" id="KW-1185">Reference proteome</keyword>
<dbReference type="AlphaFoldDB" id="A0A7W9LAB8"/>
<gene>
    <name evidence="1" type="ORF">HD596_003212</name>
</gene>
<accession>A0A7W9LAB8</accession>
<reference evidence="1 2" key="1">
    <citation type="submission" date="2020-08" db="EMBL/GenBank/DDBJ databases">
        <title>Sequencing the genomes of 1000 actinobacteria strains.</title>
        <authorList>
            <person name="Klenk H.-P."/>
        </authorList>
    </citation>
    <scope>NUCLEOTIDE SEQUENCE [LARGE SCALE GENOMIC DNA]</scope>
    <source>
        <strain evidence="1 2">DSM 45507</strain>
    </source>
</reference>
<dbReference type="EMBL" id="JACHMB010000001">
    <property type="protein sequence ID" value="MBB5776456.1"/>
    <property type="molecule type" value="Genomic_DNA"/>
</dbReference>
<evidence type="ECO:0000313" key="1">
    <source>
        <dbReference type="EMBL" id="MBB5776456.1"/>
    </source>
</evidence>
<evidence type="ECO:0000313" key="2">
    <source>
        <dbReference type="Proteomes" id="UP000579153"/>
    </source>
</evidence>